<dbReference type="AlphaFoldDB" id="A0A9N7YVA2"/>
<dbReference type="EMBL" id="CADEAL010002223">
    <property type="protein sequence ID" value="CAB1438907.1"/>
    <property type="molecule type" value="Genomic_DNA"/>
</dbReference>
<accession>A0A9N7YVA2</accession>
<organism evidence="1 2">
    <name type="scientific">Pleuronectes platessa</name>
    <name type="common">European plaice</name>
    <dbReference type="NCBI Taxonomy" id="8262"/>
    <lineage>
        <taxon>Eukaryota</taxon>
        <taxon>Metazoa</taxon>
        <taxon>Chordata</taxon>
        <taxon>Craniata</taxon>
        <taxon>Vertebrata</taxon>
        <taxon>Euteleostomi</taxon>
        <taxon>Actinopterygii</taxon>
        <taxon>Neopterygii</taxon>
        <taxon>Teleostei</taxon>
        <taxon>Neoteleostei</taxon>
        <taxon>Acanthomorphata</taxon>
        <taxon>Carangaria</taxon>
        <taxon>Pleuronectiformes</taxon>
        <taxon>Pleuronectoidei</taxon>
        <taxon>Pleuronectidae</taxon>
        <taxon>Pleuronectes</taxon>
    </lineage>
</organism>
<reference evidence="1" key="1">
    <citation type="submission" date="2020-03" db="EMBL/GenBank/DDBJ databases">
        <authorList>
            <person name="Weist P."/>
        </authorList>
    </citation>
    <scope>NUCLEOTIDE SEQUENCE</scope>
</reference>
<proteinExistence type="predicted"/>
<comment type="caution">
    <text evidence="1">The sequence shown here is derived from an EMBL/GenBank/DDBJ whole genome shotgun (WGS) entry which is preliminary data.</text>
</comment>
<gene>
    <name evidence="1" type="ORF">PLEPLA_LOCUS26767</name>
</gene>
<evidence type="ECO:0000313" key="2">
    <source>
        <dbReference type="Proteomes" id="UP001153269"/>
    </source>
</evidence>
<protein>
    <submittedName>
        <fullName evidence="1">Uncharacterized protein</fullName>
    </submittedName>
</protein>
<evidence type="ECO:0000313" key="1">
    <source>
        <dbReference type="EMBL" id="CAB1438907.1"/>
    </source>
</evidence>
<dbReference type="Proteomes" id="UP001153269">
    <property type="component" value="Unassembled WGS sequence"/>
</dbReference>
<keyword evidence="2" id="KW-1185">Reference proteome</keyword>
<name>A0A9N7YVA2_PLEPL</name>
<sequence length="121" mass="13207">MGGAGALHLGRHGPTHPALFDDVPTRLSQQTPTLMVKHTVCCPDGVKLRLWSVCLLSWVKQERCILGRVSTAHAPALFDDVPTRLSQQTPTLMIRHRVRCHDGGTEVAPSARPLSGDVLTR</sequence>